<dbReference type="PANTHER" id="PTHR43162">
    <property type="match status" value="1"/>
</dbReference>
<dbReference type="Gene3D" id="3.40.50.720">
    <property type="entry name" value="NAD(P)-binding Rossmann-like Domain"/>
    <property type="match status" value="1"/>
</dbReference>
<gene>
    <name evidence="2" type="ORF">AB5J53_22760</name>
</gene>
<reference evidence="2" key="1">
    <citation type="submission" date="2024-07" db="EMBL/GenBank/DDBJ databases">
        <authorList>
            <person name="Yu S.T."/>
        </authorList>
    </citation>
    <scope>NUCLEOTIDE SEQUENCE</scope>
    <source>
        <strain evidence="2">R41</strain>
    </source>
</reference>
<feature type="domain" description="NAD(P)-binding" evidence="1">
    <location>
        <begin position="12"/>
        <end position="150"/>
    </location>
</feature>
<protein>
    <submittedName>
        <fullName evidence="2">SDR family oxidoreductase</fullName>
    </submittedName>
</protein>
<dbReference type="AlphaFoldDB" id="A0AB39RN03"/>
<dbReference type="RefSeq" id="WP_369247512.1">
    <property type="nucleotide sequence ID" value="NZ_CP163443.1"/>
</dbReference>
<evidence type="ECO:0000259" key="1">
    <source>
        <dbReference type="Pfam" id="PF13460"/>
    </source>
</evidence>
<dbReference type="SUPFAM" id="SSF51735">
    <property type="entry name" value="NAD(P)-binding Rossmann-fold domains"/>
    <property type="match status" value="1"/>
</dbReference>
<dbReference type="Pfam" id="PF13460">
    <property type="entry name" value="NAD_binding_10"/>
    <property type="match status" value="1"/>
</dbReference>
<sequence length="256" mass="27119">MTSTPSTILVTGGTGTLGSLVVPLLREAGRDVRVLSRHARAAVGGVEYVAVDLLKGEGLEAALAGVDTVLHLAGGPKGDDIATRNLVRAAKSAGVRHLVYISVIGADRVPLAWLRSKLDAERAIAESGVPWTTLRAAQFHELTLKMVRTMAKMPVFPVPGGLRLQPVDARDVAARIAELTLGSPAGLVPDLAGPKVYGLDDLARGYLKARGKRRPMMPIRIPGKAGRAYRAGDNLTLDGAEIGKRTWEDFLAERVG</sequence>
<dbReference type="InterPro" id="IPR051604">
    <property type="entry name" value="Ergot_Alk_Oxidoreductase"/>
</dbReference>
<dbReference type="InterPro" id="IPR036291">
    <property type="entry name" value="NAD(P)-bd_dom_sf"/>
</dbReference>
<proteinExistence type="predicted"/>
<dbReference type="InterPro" id="IPR016040">
    <property type="entry name" value="NAD(P)-bd_dom"/>
</dbReference>
<dbReference type="EMBL" id="CP163443">
    <property type="protein sequence ID" value="XDQ54289.1"/>
    <property type="molecule type" value="Genomic_DNA"/>
</dbReference>
<organism evidence="2">
    <name type="scientific">Streptomyces sp. R41</name>
    <dbReference type="NCBI Taxonomy" id="3238632"/>
    <lineage>
        <taxon>Bacteria</taxon>
        <taxon>Bacillati</taxon>
        <taxon>Actinomycetota</taxon>
        <taxon>Actinomycetes</taxon>
        <taxon>Kitasatosporales</taxon>
        <taxon>Streptomycetaceae</taxon>
        <taxon>Streptomyces</taxon>
    </lineage>
</organism>
<name>A0AB39RN03_9ACTN</name>
<dbReference type="PANTHER" id="PTHR43162:SF1">
    <property type="entry name" value="PRESTALK A DIFFERENTIATION PROTEIN A"/>
    <property type="match status" value="1"/>
</dbReference>
<accession>A0AB39RN03</accession>
<evidence type="ECO:0000313" key="2">
    <source>
        <dbReference type="EMBL" id="XDQ54289.1"/>
    </source>
</evidence>